<evidence type="ECO:0000313" key="2">
    <source>
        <dbReference type="Proteomes" id="UP001186944"/>
    </source>
</evidence>
<dbReference type="AlphaFoldDB" id="A0AA89BQC0"/>
<keyword evidence="2" id="KW-1185">Reference proteome</keyword>
<dbReference type="EMBL" id="VSWD01000010">
    <property type="protein sequence ID" value="KAK3091450.1"/>
    <property type="molecule type" value="Genomic_DNA"/>
</dbReference>
<proteinExistence type="predicted"/>
<accession>A0AA89BQC0</accession>
<reference evidence="1" key="1">
    <citation type="submission" date="2019-08" db="EMBL/GenBank/DDBJ databases">
        <title>The improved chromosome-level genome for the pearl oyster Pinctada fucata martensii using PacBio sequencing and Hi-C.</title>
        <authorList>
            <person name="Zheng Z."/>
        </authorList>
    </citation>
    <scope>NUCLEOTIDE SEQUENCE</scope>
    <source>
        <strain evidence="1">ZZ-2019</strain>
        <tissue evidence="1">Adductor muscle</tissue>
    </source>
</reference>
<organism evidence="1 2">
    <name type="scientific">Pinctada imbricata</name>
    <name type="common">Atlantic pearl-oyster</name>
    <name type="synonym">Pinctada martensii</name>
    <dbReference type="NCBI Taxonomy" id="66713"/>
    <lineage>
        <taxon>Eukaryota</taxon>
        <taxon>Metazoa</taxon>
        <taxon>Spiralia</taxon>
        <taxon>Lophotrochozoa</taxon>
        <taxon>Mollusca</taxon>
        <taxon>Bivalvia</taxon>
        <taxon>Autobranchia</taxon>
        <taxon>Pteriomorphia</taxon>
        <taxon>Pterioida</taxon>
        <taxon>Pterioidea</taxon>
        <taxon>Pteriidae</taxon>
        <taxon>Pinctada</taxon>
    </lineage>
</organism>
<sequence>MDTSGKVAGVEAIRNFEISPDTLSFTQGKDAKNTKIKQFLCVRHIVPKTNLYQTILLENRSHDRMLEKTLSNLSMRKLKCSNSLDLTARTFMNMQERKQKKWRREDEMRLSSMNLPTFHAIDDRPQSADVMYHMPEYTAKPKKTPRKPPKASKIPKMPYNIRKEQTEIITYKGKTLMSRMPEVIEVDQDALKHYDQYRGKRFLYKGVTKKDTRYDRLQNMLSPAKVTDKDMYPTENIVSSSRLAKYSPFVTRSDDGLNRREHTMPMANPEQRNYARWMLTQPESISDTAEFSEPVHREVRFQQLPERSKKSDQILQEFRTKDVKKLAMTLNKTKTTDLSQSKDGKVFVPGVNIYFTKTKEEQKTK</sequence>
<protein>
    <submittedName>
        <fullName evidence="1">Uncharacterized protein</fullName>
    </submittedName>
</protein>
<name>A0AA89BQC0_PINIB</name>
<gene>
    <name evidence="1" type="ORF">FSP39_019932</name>
</gene>
<dbReference type="Proteomes" id="UP001186944">
    <property type="component" value="Unassembled WGS sequence"/>
</dbReference>
<evidence type="ECO:0000313" key="1">
    <source>
        <dbReference type="EMBL" id="KAK3091450.1"/>
    </source>
</evidence>
<comment type="caution">
    <text evidence="1">The sequence shown here is derived from an EMBL/GenBank/DDBJ whole genome shotgun (WGS) entry which is preliminary data.</text>
</comment>